<feature type="signal peptide" evidence="1">
    <location>
        <begin position="1"/>
        <end position="20"/>
    </location>
</feature>
<keyword evidence="1" id="KW-0732">Signal</keyword>
<dbReference type="EMBL" id="AFZC02000002">
    <property type="protein sequence ID" value="EHL13878.1"/>
    <property type="molecule type" value="Genomic_DNA"/>
</dbReference>
<feature type="chain" id="PRO_5039156114" evidence="1">
    <location>
        <begin position="21"/>
        <end position="498"/>
    </location>
</feature>
<dbReference type="STRING" id="796943.HMPREF9625_01943"/>
<sequence length="498" mass="54657">MRKHWILGASAIILASSVLACGKKQEDVSTTAQGTEKAAETTAAAEEKADYVFVKMTVPYADFYYGELKDIAPEEGKDVKAQLDAEDKVAKDGFRETGMYDSVSSPTKEKVEKFVMADGAVEGEGSVYKGIKHVNVAIPKSLYEDAKKALEEKKESKNALLTLMGAIESEVSTEPKEYKVLNSDGTLSKTQGTTTEAKDAKADITTTSSYGNYEIDVDGLDIDSEIVQGAILETKDGAKYGLKHEDNIWLKPEELAFSAVAFEDKNHKAQKEFKRFEDLQDKDIVKITYFLMDEDDVEIPVDLHVKKIAPAEYKVSGDEKVSYSPEGTKVNYQLSTGEDSYSLSKVLSKKSEVKGDVNTETAGVLVLPKEMTPGKYQLVFSNDNLSDVSFTVLVESGLKAEDFHFENNKLSLADNADQLTIANYIASTSSATIGEQEFKGGAGRRFGKNIFNEDGSVNTDATYKKDDKEVKYFDGPGTYPVSIKADGYPDVQFEVVVQ</sequence>
<dbReference type="HOGENOM" id="CLU_512670_0_0_9"/>
<dbReference type="AlphaFoldDB" id="G9WKN6"/>
<dbReference type="RefSeq" id="WP_009535767.1">
    <property type="nucleotide sequence ID" value="NZ_KE148312.1"/>
</dbReference>
<gene>
    <name evidence="2" type="ORF">HMPREF9625_01943</name>
</gene>
<comment type="caution">
    <text evidence="2">The sequence shown here is derived from an EMBL/GenBank/DDBJ whole genome shotgun (WGS) entry which is preliminary data.</text>
</comment>
<name>G9WKN6_9FIRM</name>
<dbReference type="PROSITE" id="PS51257">
    <property type="entry name" value="PROKAR_LIPOPROTEIN"/>
    <property type="match status" value="1"/>
</dbReference>
<dbReference type="Proteomes" id="UP000018461">
    <property type="component" value="Unassembled WGS sequence"/>
</dbReference>
<evidence type="ECO:0000313" key="3">
    <source>
        <dbReference type="Proteomes" id="UP000018461"/>
    </source>
</evidence>
<reference evidence="2" key="2">
    <citation type="submission" date="2013-03" db="EMBL/GenBank/DDBJ databases">
        <title>The Genome Sequence of Oribacterium sp. ACB1.</title>
        <authorList>
            <consortium name="The Broad Institute Genomics Platform"/>
            <consortium name="The Broad Institute Genome Sequencing Center for Infectious Disease"/>
            <person name="Earl A."/>
            <person name="Ward D."/>
            <person name="Feldgarden M."/>
            <person name="Gevers D."/>
            <person name="Sizova M."/>
            <person name="Hazen A."/>
            <person name="Epstein S."/>
            <person name="Walker B."/>
            <person name="Young S."/>
            <person name="Zeng Q."/>
            <person name="Gargeya S."/>
            <person name="Fitzgerald M."/>
            <person name="Haas B."/>
            <person name="Abouelleil A."/>
            <person name="Allen A.W."/>
            <person name="Alvarado L."/>
            <person name="Arachchi H.M."/>
            <person name="Berlin A.M."/>
            <person name="Chapman S.B."/>
            <person name="Gainer-Dewar J."/>
            <person name="Goldberg J."/>
            <person name="Griggs A."/>
            <person name="Gujja S."/>
            <person name="Hansen M."/>
            <person name="Howarth C."/>
            <person name="Imamovic A."/>
            <person name="Ireland A."/>
            <person name="Larimer J."/>
            <person name="McCowan C."/>
            <person name="Murphy C."/>
            <person name="Pearson M."/>
            <person name="Poon T.W."/>
            <person name="Priest M."/>
            <person name="Roberts A."/>
            <person name="Saif S."/>
            <person name="Shea T."/>
            <person name="Sisk P."/>
            <person name="Sykes S."/>
            <person name="Wortman J."/>
            <person name="Nusbaum C."/>
            <person name="Birren B."/>
        </authorList>
    </citation>
    <scope>NUCLEOTIDE SEQUENCE [LARGE SCALE GENOMIC DNA]</scope>
    <source>
        <strain evidence="2">ACB1</strain>
    </source>
</reference>
<organism evidence="2 3">
    <name type="scientific">Oribacterium parvum ACB1</name>
    <dbReference type="NCBI Taxonomy" id="796943"/>
    <lineage>
        <taxon>Bacteria</taxon>
        <taxon>Bacillati</taxon>
        <taxon>Bacillota</taxon>
        <taxon>Clostridia</taxon>
        <taxon>Lachnospirales</taxon>
        <taxon>Lachnospiraceae</taxon>
        <taxon>Oribacterium</taxon>
    </lineage>
</organism>
<protein>
    <submittedName>
        <fullName evidence="2">Uncharacterized protein</fullName>
    </submittedName>
</protein>
<accession>G9WKN6</accession>
<keyword evidence="3" id="KW-1185">Reference proteome</keyword>
<reference evidence="2" key="1">
    <citation type="submission" date="2011-08" db="EMBL/GenBank/DDBJ databases">
        <authorList>
            <consortium name="The Broad Institute Genome Sequencing Platform"/>
            <person name="Earl A."/>
            <person name="Ward D."/>
            <person name="Feldgarden M."/>
            <person name="Gevers D."/>
            <person name="Sizova M."/>
            <person name="Hazen A."/>
            <person name="Epstein S."/>
            <person name="Young S.K."/>
            <person name="Zeng Q."/>
            <person name="Gargeya S."/>
            <person name="Fitzgerald M."/>
            <person name="Haas B."/>
            <person name="Abouelleil A."/>
            <person name="Alvarado L."/>
            <person name="Arachchi H.M."/>
            <person name="Berlin A."/>
            <person name="Brown A."/>
            <person name="Chapman S.B."/>
            <person name="Chen Z."/>
            <person name="Dunbar C."/>
            <person name="Freedman E."/>
            <person name="Gearin G."/>
            <person name="Gellesch M."/>
            <person name="Goldberg J."/>
            <person name="Griggs A."/>
            <person name="Gujja S."/>
            <person name="Heiman D."/>
            <person name="Howarth C."/>
            <person name="Larson L."/>
            <person name="Lui A."/>
            <person name="MacDonald P.J.P."/>
            <person name="Montmayeur A."/>
            <person name="Murphy C."/>
            <person name="Neiman D."/>
            <person name="Pearson M."/>
            <person name="Priest M."/>
            <person name="Roberts A."/>
            <person name="Saif S."/>
            <person name="Shea T."/>
            <person name="Shenoy N."/>
            <person name="Sisk P."/>
            <person name="Stolte C."/>
            <person name="Sykes S."/>
            <person name="Wortman J."/>
            <person name="Nusbaum C."/>
            <person name="Birren B."/>
        </authorList>
    </citation>
    <scope>NUCLEOTIDE SEQUENCE</scope>
    <source>
        <strain evidence="2">ACB1</strain>
    </source>
</reference>
<proteinExistence type="predicted"/>
<evidence type="ECO:0000313" key="2">
    <source>
        <dbReference type="EMBL" id="EHL13878.1"/>
    </source>
</evidence>
<evidence type="ECO:0000256" key="1">
    <source>
        <dbReference type="SAM" id="SignalP"/>
    </source>
</evidence>
<dbReference type="PATRIC" id="fig|796943.3.peg.297"/>